<reference evidence="1 2" key="1">
    <citation type="submission" date="2022-12" db="EMBL/GenBank/DDBJ databases">
        <title>Chromosome-scale assembly of the Ensete ventricosum genome.</title>
        <authorList>
            <person name="Dussert Y."/>
            <person name="Stocks J."/>
            <person name="Wendawek A."/>
            <person name="Woldeyes F."/>
            <person name="Nichols R.A."/>
            <person name="Borrell J.S."/>
        </authorList>
    </citation>
    <scope>NUCLEOTIDE SEQUENCE [LARGE SCALE GENOMIC DNA]</scope>
    <source>
        <strain evidence="2">cv. Maze</strain>
        <tissue evidence="1">Seeds</tissue>
    </source>
</reference>
<evidence type="ECO:0008006" key="3">
    <source>
        <dbReference type="Google" id="ProtNLM"/>
    </source>
</evidence>
<sequence length="102" mass="11983">MEWMNCFRLLLVIRRGSFPLAAYITKSFDMYYFSLKWEKSEVCPGLQLGRQWIHLRRNSGLRVEAGGVRNNVQGYSFKRTHIHSWVIFICSRNNPLLSLATT</sequence>
<gene>
    <name evidence="1" type="ORF">OPV22_034045</name>
</gene>
<name>A0AAV8PVU7_ENSVE</name>
<dbReference type="Proteomes" id="UP001222027">
    <property type="component" value="Unassembled WGS sequence"/>
</dbReference>
<comment type="caution">
    <text evidence="1">The sequence shown here is derived from an EMBL/GenBank/DDBJ whole genome shotgun (WGS) entry which is preliminary data.</text>
</comment>
<proteinExistence type="predicted"/>
<accession>A0AAV8PVU7</accession>
<dbReference type="EMBL" id="JAQQAF010000009">
    <property type="protein sequence ID" value="KAJ8461119.1"/>
    <property type="molecule type" value="Genomic_DNA"/>
</dbReference>
<evidence type="ECO:0000313" key="2">
    <source>
        <dbReference type="Proteomes" id="UP001222027"/>
    </source>
</evidence>
<organism evidence="1 2">
    <name type="scientific">Ensete ventricosum</name>
    <name type="common">Abyssinian banana</name>
    <name type="synonym">Musa ensete</name>
    <dbReference type="NCBI Taxonomy" id="4639"/>
    <lineage>
        <taxon>Eukaryota</taxon>
        <taxon>Viridiplantae</taxon>
        <taxon>Streptophyta</taxon>
        <taxon>Embryophyta</taxon>
        <taxon>Tracheophyta</taxon>
        <taxon>Spermatophyta</taxon>
        <taxon>Magnoliopsida</taxon>
        <taxon>Liliopsida</taxon>
        <taxon>Zingiberales</taxon>
        <taxon>Musaceae</taxon>
        <taxon>Ensete</taxon>
    </lineage>
</organism>
<evidence type="ECO:0000313" key="1">
    <source>
        <dbReference type="EMBL" id="KAJ8461119.1"/>
    </source>
</evidence>
<dbReference type="AlphaFoldDB" id="A0AAV8PVU7"/>
<protein>
    <recommendedName>
        <fullName evidence="3">Secreted protein</fullName>
    </recommendedName>
</protein>
<keyword evidence="2" id="KW-1185">Reference proteome</keyword>